<reference evidence="6" key="1">
    <citation type="submission" date="2020-02" db="EMBL/GenBank/DDBJ databases">
        <authorList>
            <person name="Meier V. D."/>
        </authorList>
    </citation>
    <scope>NUCLEOTIDE SEQUENCE</scope>
    <source>
        <strain evidence="6">AVDCRST_MAG64</strain>
    </source>
</reference>
<keyword evidence="3 5" id="KW-0732">Signal</keyword>
<accession>A0A6J4P657</accession>
<dbReference type="GO" id="GO:1901982">
    <property type="term" value="F:maltose binding"/>
    <property type="evidence" value="ECO:0007669"/>
    <property type="project" value="TreeGrafter"/>
</dbReference>
<feature type="signal peptide" evidence="5">
    <location>
        <begin position="1"/>
        <end position="17"/>
    </location>
</feature>
<name>A0A6J4P657_9BACT</name>
<comment type="similarity">
    <text evidence="1">Belongs to the bacterial solute-binding protein 1 family.</text>
</comment>
<dbReference type="GO" id="GO:0055052">
    <property type="term" value="C:ATP-binding cassette (ABC) transporter complex, substrate-binding subunit-containing"/>
    <property type="evidence" value="ECO:0007669"/>
    <property type="project" value="TreeGrafter"/>
</dbReference>
<feature type="compositionally biased region" description="Gly residues" evidence="4">
    <location>
        <begin position="28"/>
        <end position="38"/>
    </location>
</feature>
<dbReference type="Pfam" id="PF01547">
    <property type="entry name" value="SBP_bac_1"/>
    <property type="match status" value="1"/>
</dbReference>
<dbReference type="GO" id="GO:0015768">
    <property type="term" value="P:maltose transport"/>
    <property type="evidence" value="ECO:0007669"/>
    <property type="project" value="TreeGrafter"/>
</dbReference>
<evidence type="ECO:0000256" key="4">
    <source>
        <dbReference type="SAM" id="MobiDB-lite"/>
    </source>
</evidence>
<dbReference type="CDD" id="cd14750">
    <property type="entry name" value="PBP2_TMBP"/>
    <property type="match status" value="1"/>
</dbReference>
<feature type="compositionally biased region" description="Low complexity" evidence="4">
    <location>
        <begin position="39"/>
        <end position="49"/>
    </location>
</feature>
<dbReference type="Gene3D" id="3.40.190.10">
    <property type="entry name" value="Periplasmic binding protein-like II"/>
    <property type="match status" value="2"/>
</dbReference>
<dbReference type="SUPFAM" id="SSF53850">
    <property type="entry name" value="Periplasmic binding protein-like II"/>
    <property type="match status" value="1"/>
</dbReference>
<dbReference type="EMBL" id="CADCUQ010000448">
    <property type="protein sequence ID" value="CAA9405508.1"/>
    <property type="molecule type" value="Genomic_DNA"/>
</dbReference>
<sequence length="387" mass="41503">MTLRYLFALLGAVALIAAGCGGDDEEAGGGGGGGGGGEPAAATGETQGAKKAPASGDAAKGEVTYCTGKDTSGAQIESVKLFNEANEAKGLSAKLLEFPTSADAQREQFIQRQRAKSGECDIFYSDVIWTAEFAAQKWLLDMTDNVNARKDDFIPSTLETVKYDEKYWGVPKQTDAGFLYYRKDQVKQVPETWQAVYEEAAKQDGIVYQGAPYEGLTVDFLELAFAAGGKVLSDDGKKAEFNSPENLKALQFMVDGIKNGAAKKAVTTYMEEEARRSFEAGRATFMRNWPYAFALGNESDIKGKFEVAPYPAFEGGGKAGILGGHNLVISAFSKNPEGAVALIDYLTAPEAIKRDAAEYSLAPTLVETYDDPEVKEALPFAAELKQA</sequence>
<dbReference type="GO" id="GO:0042956">
    <property type="term" value="P:maltodextrin transmembrane transport"/>
    <property type="evidence" value="ECO:0007669"/>
    <property type="project" value="TreeGrafter"/>
</dbReference>
<dbReference type="AlphaFoldDB" id="A0A6J4P657"/>
<proteinExistence type="inferred from homology"/>
<organism evidence="6">
    <name type="scientific">uncultured Phycisphaerae bacterium</name>
    <dbReference type="NCBI Taxonomy" id="904963"/>
    <lineage>
        <taxon>Bacteria</taxon>
        <taxon>Pseudomonadati</taxon>
        <taxon>Planctomycetota</taxon>
        <taxon>Phycisphaerae</taxon>
        <taxon>environmental samples</taxon>
    </lineage>
</organism>
<dbReference type="PANTHER" id="PTHR30061">
    <property type="entry name" value="MALTOSE-BINDING PERIPLASMIC PROTEIN"/>
    <property type="match status" value="1"/>
</dbReference>
<dbReference type="PROSITE" id="PS51257">
    <property type="entry name" value="PROKAR_LIPOPROTEIN"/>
    <property type="match status" value="1"/>
</dbReference>
<evidence type="ECO:0000256" key="2">
    <source>
        <dbReference type="ARBA" id="ARBA00022448"/>
    </source>
</evidence>
<feature type="non-terminal residue" evidence="6">
    <location>
        <position position="387"/>
    </location>
</feature>
<evidence type="ECO:0000256" key="3">
    <source>
        <dbReference type="ARBA" id="ARBA00022729"/>
    </source>
</evidence>
<evidence type="ECO:0000256" key="1">
    <source>
        <dbReference type="ARBA" id="ARBA00008520"/>
    </source>
</evidence>
<feature type="chain" id="PRO_5026927205" evidence="5">
    <location>
        <begin position="18"/>
        <end position="387"/>
    </location>
</feature>
<dbReference type="PANTHER" id="PTHR30061:SF50">
    <property type="entry name" value="MALTOSE_MALTODEXTRIN-BINDING PERIPLASMIC PROTEIN"/>
    <property type="match status" value="1"/>
</dbReference>
<evidence type="ECO:0000313" key="6">
    <source>
        <dbReference type="EMBL" id="CAA9405508.1"/>
    </source>
</evidence>
<dbReference type="InterPro" id="IPR006059">
    <property type="entry name" value="SBP"/>
</dbReference>
<gene>
    <name evidence="6" type="ORF">AVDCRST_MAG64-1950</name>
</gene>
<keyword evidence="2" id="KW-0813">Transport</keyword>
<feature type="region of interest" description="Disordered" evidence="4">
    <location>
        <begin position="27"/>
        <end position="55"/>
    </location>
</feature>
<protein>
    <submittedName>
        <fullName evidence="6">Predicted trehalose ABC transporter, substrate-binding component, Archaea-type</fullName>
    </submittedName>
</protein>
<evidence type="ECO:0000256" key="5">
    <source>
        <dbReference type="SAM" id="SignalP"/>
    </source>
</evidence>